<feature type="compositionally biased region" description="Basic and acidic residues" evidence="1">
    <location>
        <begin position="303"/>
        <end position="338"/>
    </location>
</feature>
<proteinExistence type="predicted"/>
<feature type="region of interest" description="Disordered" evidence="1">
    <location>
        <begin position="85"/>
        <end position="224"/>
    </location>
</feature>
<dbReference type="OrthoDB" id="2402960at2759"/>
<feature type="compositionally biased region" description="Low complexity" evidence="1">
    <location>
        <begin position="24"/>
        <end position="34"/>
    </location>
</feature>
<dbReference type="AlphaFoldDB" id="A0A6A5RB64"/>
<dbReference type="GeneID" id="54344180"/>
<dbReference type="EMBL" id="ML979011">
    <property type="protein sequence ID" value="KAF1923037.1"/>
    <property type="molecule type" value="Genomic_DNA"/>
</dbReference>
<dbReference type="Proteomes" id="UP000800082">
    <property type="component" value="Unassembled WGS sequence"/>
</dbReference>
<name>A0A6A5RB64_9PLEO</name>
<accession>A0A6A5RB64</accession>
<reference evidence="2" key="1">
    <citation type="journal article" date="2020" name="Stud. Mycol.">
        <title>101 Dothideomycetes genomes: a test case for predicting lifestyles and emergence of pathogens.</title>
        <authorList>
            <person name="Haridas S."/>
            <person name="Albert R."/>
            <person name="Binder M."/>
            <person name="Bloem J."/>
            <person name="Labutti K."/>
            <person name="Salamov A."/>
            <person name="Andreopoulos B."/>
            <person name="Baker S."/>
            <person name="Barry K."/>
            <person name="Bills G."/>
            <person name="Bluhm B."/>
            <person name="Cannon C."/>
            <person name="Castanera R."/>
            <person name="Culley D."/>
            <person name="Daum C."/>
            <person name="Ezra D."/>
            <person name="Gonzalez J."/>
            <person name="Henrissat B."/>
            <person name="Kuo A."/>
            <person name="Liang C."/>
            <person name="Lipzen A."/>
            <person name="Lutzoni F."/>
            <person name="Magnuson J."/>
            <person name="Mondo S."/>
            <person name="Nolan M."/>
            <person name="Ohm R."/>
            <person name="Pangilinan J."/>
            <person name="Park H.-J."/>
            <person name="Ramirez L."/>
            <person name="Alfaro M."/>
            <person name="Sun H."/>
            <person name="Tritt A."/>
            <person name="Yoshinaga Y."/>
            <person name="Zwiers L.-H."/>
            <person name="Turgeon B."/>
            <person name="Goodwin S."/>
            <person name="Spatafora J."/>
            <person name="Crous P."/>
            <person name="Grigoriev I."/>
        </authorList>
    </citation>
    <scope>NUCLEOTIDE SEQUENCE</scope>
    <source>
        <strain evidence="2">CBS 183.55</strain>
    </source>
</reference>
<feature type="compositionally biased region" description="Basic and acidic residues" evidence="1">
    <location>
        <begin position="268"/>
        <end position="293"/>
    </location>
</feature>
<dbReference type="RefSeq" id="XP_033443290.1">
    <property type="nucleotide sequence ID" value="XM_033586534.1"/>
</dbReference>
<feature type="compositionally biased region" description="Basic and acidic residues" evidence="1">
    <location>
        <begin position="108"/>
        <end position="131"/>
    </location>
</feature>
<feature type="compositionally biased region" description="Low complexity" evidence="1">
    <location>
        <begin position="151"/>
        <end position="206"/>
    </location>
</feature>
<feature type="region of interest" description="Disordered" evidence="1">
    <location>
        <begin position="268"/>
        <end position="491"/>
    </location>
</feature>
<keyword evidence="3" id="KW-1185">Reference proteome</keyword>
<evidence type="ECO:0000256" key="1">
    <source>
        <dbReference type="SAM" id="MobiDB-lite"/>
    </source>
</evidence>
<feature type="compositionally biased region" description="Basic and acidic residues" evidence="1">
    <location>
        <begin position="363"/>
        <end position="376"/>
    </location>
</feature>
<feature type="compositionally biased region" description="Basic and acidic residues" evidence="1">
    <location>
        <begin position="418"/>
        <end position="465"/>
    </location>
</feature>
<evidence type="ECO:0000313" key="3">
    <source>
        <dbReference type="Proteomes" id="UP000800082"/>
    </source>
</evidence>
<evidence type="ECO:0000313" key="2">
    <source>
        <dbReference type="EMBL" id="KAF1923037.1"/>
    </source>
</evidence>
<feature type="compositionally biased region" description="Polar residues" evidence="1">
    <location>
        <begin position="378"/>
        <end position="390"/>
    </location>
</feature>
<feature type="region of interest" description="Disordered" evidence="1">
    <location>
        <begin position="1"/>
        <end position="34"/>
    </location>
</feature>
<organism evidence="2 3">
    <name type="scientific">Didymella exigua CBS 183.55</name>
    <dbReference type="NCBI Taxonomy" id="1150837"/>
    <lineage>
        <taxon>Eukaryota</taxon>
        <taxon>Fungi</taxon>
        <taxon>Dikarya</taxon>
        <taxon>Ascomycota</taxon>
        <taxon>Pezizomycotina</taxon>
        <taxon>Dothideomycetes</taxon>
        <taxon>Pleosporomycetidae</taxon>
        <taxon>Pleosporales</taxon>
        <taxon>Pleosporineae</taxon>
        <taxon>Didymellaceae</taxon>
        <taxon>Didymella</taxon>
    </lineage>
</organism>
<gene>
    <name evidence="2" type="ORF">M421DRAFT_10050</name>
</gene>
<protein>
    <submittedName>
        <fullName evidence="2">Uncharacterized protein</fullName>
    </submittedName>
</protein>
<sequence length="491" mass="51400">MLKSKWAPQTGDEAPQAATTESKPAPAQQPAAAPAVDAAYGAYNDASLGSFAQTAGTDDLFFDDDITPISQPVVEPSSTLAARAPVFVPAPEQPAPPAAPQAHVAPKAPREPRNADRGGRGRGRGRGEGRGRGKGGRGRGGPVGDIRLEEAAAAAQESPAAISAHSAHSAHSAPEPASTGAEADAPAADAPPADAPTGPAAPTAASVRGDRTLTGGSKRTRLTEAELSAKLASMRSKNEALASAHARAEADAAAAEAREHVLKQQEVVRKKAVAEKQKAERKDRQQMMGEREKNRQRKLKAQGGREWDLDKEDGFDGTGEERRRGTARAAPEEGRELFDETGDAGAHRGRGRGRGGRSGGRGARGDARDSRGEARGGKQTSQRPPTSTDFPSLPAAPKTVPANADAPNIKDFSIKGFSVKDRGESKSDAKDDTRNNAKNEDMRKSEPALRNELEPQPKAETDDAPVRPAVKTAESFGLEPMQKGASWADDE</sequence>